<organism evidence="9 10">
    <name type="scientific">Croceitalea vernalis</name>
    <dbReference type="NCBI Taxonomy" id="3075599"/>
    <lineage>
        <taxon>Bacteria</taxon>
        <taxon>Pseudomonadati</taxon>
        <taxon>Bacteroidota</taxon>
        <taxon>Flavobacteriia</taxon>
        <taxon>Flavobacteriales</taxon>
        <taxon>Flavobacteriaceae</taxon>
        <taxon>Croceitalea</taxon>
    </lineage>
</organism>
<dbReference type="PANTHER" id="PTHR30026">
    <property type="entry name" value="OUTER MEMBRANE PROTEIN TOLC"/>
    <property type="match status" value="1"/>
</dbReference>
<evidence type="ECO:0000256" key="8">
    <source>
        <dbReference type="SAM" id="Phobius"/>
    </source>
</evidence>
<name>A0ABU3BHY0_9FLAO</name>
<comment type="caution">
    <text evidence="9">The sequence shown here is derived from an EMBL/GenBank/DDBJ whole genome shotgun (WGS) entry which is preliminary data.</text>
</comment>
<sequence length="788" mass="88300">MPKQASIKIITNLIFGLFFMLLGWYGHTQEKKIYRVGMMVDSQTPETRVLFDRLTTEVQSVVGEDGIIEFPGEFVLVNGFSVAMAEKNYDKLINGNVDIILALGSASNIVIQDQTAYLKPTILFGSVNTDFTELDLVKKTSGIENFTYLMGVQSFKDDLKTFKQLTDFKYVGIAIEEGISESLPLNATFDIIIKELEATYRLIPYKTIDEIDANLQGLDALYMAGGFELQDDEIKILSDVLIEKRIPSFTSTGARDVQLGLMATNNSDDNTEQIIRRIALTIEAHVTGGLLSEQNVFIDFEQRLTTNFNTMQTLGVPIRYSLIERTDFVGDFQNQLSEKNYSILDIINDNLERNLTLQSQQKEIELSQQDVKTAVSNYYPNVSANATFTAIDESIVIPNLSPEFSTDGNISLSQTIFSEGANANISVQKNLKKAQEANFNASQLDAVLEASNLYFNALVSKVNVQIQSQNLQLTKENLRIAKQNYEAGQSGKSDMLRFQSQMAQNTQTMIEAINQLDQAFIAINQLLNNPINYELDIVDANIGEGVFEAYNYEQLADLLDNPLLKEPFVAFLIEEAKNNSPELESLGYNLKAIKRNFNLNSFGRLIPTVALQANYNKNFNQWGAGSIDPSPVGNYNAGLSVSIPILNQFRTNINRQTAKIQLDQIEINKQNTELAIESNVSTAVLNIINQISNIRLSEVSVTAAKEALELVQTSYSEGAVSIIQLIDAQNNFLQAQLAQANATYNFLLNSIQLERFMGYNFLLHTREENDAFKQRFNTFVQVNFNQEK</sequence>
<dbReference type="RefSeq" id="WP_311387758.1">
    <property type="nucleotide sequence ID" value="NZ_JAVRHU010000002.1"/>
</dbReference>
<evidence type="ECO:0000313" key="9">
    <source>
        <dbReference type="EMBL" id="MDT0621730.1"/>
    </source>
</evidence>
<dbReference type="Proteomes" id="UP001250662">
    <property type="component" value="Unassembled WGS sequence"/>
</dbReference>
<evidence type="ECO:0000256" key="7">
    <source>
        <dbReference type="ARBA" id="ARBA00023237"/>
    </source>
</evidence>
<evidence type="ECO:0000256" key="1">
    <source>
        <dbReference type="ARBA" id="ARBA00004442"/>
    </source>
</evidence>
<evidence type="ECO:0000256" key="2">
    <source>
        <dbReference type="ARBA" id="ARBA00007613"/>
    </source>
</evidence>
<evidence type="ECO:0000256" key="5">
    <source>
        <dbReference type="ARBA" id="ARBA00022692"/>
    </source>
</evidence>
<dbReference type="InterPro" id="IPR051906">
    <property type="entry name" value="TolC-like"/>
</dbReference>
<dbReference type="InterPro" id="IPR003423">
    <property type="entry name" value="OMP_efflux"/>
</dbReference>
<gene>
    <name evidence="9" type="ORF">RM520_08835</name>
</gene>
<evidence type="ECO:0000256" key="4">
    <source>
        <dbReference type="ARBA" id="ARBA00022452"/>
    </source>
</evidence>
<comment type="similarity">
    <text evidence="2">Belongs to the outer membrane factor (OMF) (TC 1.B.17) family.</text>
</comment>
<evidence type="ECO:0000256" key="3">
    <source>
        <dbReference type="ARBA" id="ARBA00022448"/>
    </source>
</evidence>
<dbReference type="PANTHER" id="PTHR30026:SF20">
    <property type="entry name" value="OUTER MEMBRANE PROTEIN TOLC"/>
    <property type="match status" value="1"/>
</dbReference>
<comment type="subcellular location">
    <subcellularLocation>
        <location evidence="1">Cell outer membrane</location>
    </subcellularLocation>
</comment>
<keyword evidence="6 8" id="KW-0472">Membrane</keyword>
<dbReference type="EMBL" id="JAVRHU010000002">
    <property type="protein sequence ID" value="MDT0621730.1"/>
    <property type="molecule type" value="Genomic_DNA"/>
</dbReference>
<reference evidence="9 10" key="1">
    <citation type="submission" date="2023-09" db="EMBL/GenBank/DDBJ databases">
        <authorList>
            <person name="Rey-Velasco X."/>
        </authorList>
    </citation>
    <scope>NUCLEOTIDE SEQUENCE [LARGE SCALE GENOMIC DNA]</scope>
    <source>
        <strain evidence="9 10">P007</strain>
    </source>
</reference>
<keyword evidence="3" id="KW-0813">Transport</keyword>
<proteinExistence type="inferred from homology"/>
<keyword evidence="5 8" id="KW-0812">Transmembrane</keyword>
<keyword evidence="10" id="KW-1185">Reference proteome</keyword>
<accession>A0ABU3BHY0</accession>
<keyword evidence="8" id="KW-1133">Transmembrane helix</keyword>
<evidence type="ECO:0000256" key="6">
    <source>
        <dbReference type="ARBA" id="ARBA00023136"/>
    </source>
</evidence>
<keyword evidence="7" id="KW-0998">Cell outer membrane</keyword>
<dbReference type="Gene3D" id="1.20.1600.10">
    <property type="entry name" value="Outer membrane efflux proteins (OEP)"/>
    <property type="match status" value="1"/>
</dbReference>
<dbReference type="SUPFAM" id="SSF56954">
    <property type="entry name" value="Outer membrane efflux proteins (OEP)"/>
    <property type="match status" value="1"/>
</dbReference>
<dbReference type="Pfam" id="PF02321">
    <property type="entry name" value="OEP"/>
    <property type="match status" value="2"/>
</dbReference>
<protein>
    <submittedName>
        <fullName evidence="9">TolC family protein</fullName>
    </submittedName>
</protein>
<keyword evidence="4" id="KW-1134">Transmembrane beta strand</keyword>
<feature type="transmembrane region" description="Helical" evidence="8">
    <location>
        <begin position="7"/>
        <end position="26"/>
    </location>
</feature>
<evidence type="ECO:0000313" key="10">
    <source>
        <dbReference type="Proteomes" id="UP001250662"/>
    </source>
</evidence>